<dbReference type="PANTHER" id="PTHR21047">
    <property type="entry name" value="DTDP-6-DEOXY-D-GLUCOSE-3,5 EPIMERASE"/>
    <property type="match status" value="1"/>
</dbReference>
<dbReference type="GO" id="GO:0008830">
    <property type="term" value="F:dTDP-4-dehydrorhamnose 3,5-epimerase activity"/>
    <property type="evidence" value="ECO:0007669"/>
    <property type="project" value="UniProtKB-UniRule"/>
</dbReference>
<evidence type="ECO:0000313" key="9">
    <source>
        <dbReference type="EMBL" id="SJZ94436.1"/>
    </source>
</evidence>
<evidence type="ECO:0000256" key="7">
    <source>
        <dbReference type="RuleBase" id="RU364069"/>
    </source>
</evidence>
<dbReference type="InterPro" id="IPR011051">
    <property type="entry name" value="RmlC_Cupin_sf"/>
</dbReference>
<dbReference type="Pfam" id="PF00908">
    <property type="entry name" value="dTDP_sugar_isom"/>
    <property type="match status" value="1"/>
</dbReference>
<dbReference type="STRING" id="28122.SAMN02745108_02033"/>
<gene>
    <name evidence="9" type="ORF">SAMN02745108_02033</name>
    <name evidence="8" type="ORF">SAMN05720469_11631</name>
</gene>
<dbReference type="InterPro" id="IPR014710">
    <property type="entry name" value="RmlC-like_jellyroll"/>
</dbReference>
<reference evidence="10" key="1">
    <citation type="submission" date="2016-11" db="EMBL/GenBank/DDBJ databases">
        <authorList>
            <person name="Varghese N."/>
            <person name="Submissions S."/>
        </authorList>
    </citation>
    <scope>NUCLEOTIDE SEQUENCE [LARGE SCALE GENOMIC DNA]</scope>
    <source>
        <strain evidence="10">UWOS</strain>
    </source>
</reference>
<dbReference type="CDD" id="cd00438">
    <property type="entry name" value="cupin_RmlC"/>
    <property type="match status" value="1"/>
</dbReference>
<evidence type="ECO:0000256" key="2">
    <source>
        <dbReference type="ARBA" id="ARBA00001997"/>
    </source>
</evidence>
<organism evidence="8 10">
    <name type="scientific">Fibrobacter intestinalis</name>
    <dbReference type="NCBI Taxonomy" id="28122"/>
    <lineage>
        <taxon>Bacteria</taxon>
        <taxon>Pseudomonadati</taxon>
        <taxon>Fibrobacterota</taxon>
        <taxon>Fibrobacteria</taxon>
        <taxon>Fibrobacterales</taxon>
        <taxon>Fibrobacteraceae</taxon>
        <taxon>Fibrobacter</taxon>
    </lineage>
</organism>
<dbReference type="NCBIfam" id="TIGR01221">
    <property type="entry name" value="rmlC"/>
    <property type="match status" value="1"/>
</dbReference>
<dbReference type="Proteomes" id="UP000190449">
    <property type="component" value="Unassembled WGS sequence"/>
</dbReference>
<dbReference type="UniPathway" id="UPA00124"/>
<evidence type="ECO:0000313" key="10">
    <source>
        <dbReference type="Proteomes" id="UP000184275"/>
    </source>
</evidence>
<accession>A0A1T4PT25</accession>
<dbReference type="GO" id="GO:0005829">
    <property type="term" value="C:cytosol"/>
    <property type="evidence" value="ECO:0007669"/>
    <property type="project" value="TreeGrafter"/>
</dbReference>
<evidence type="ECO:0000256" key="6">
    <source>
        <dbReference type="PIRSR" id="PIRSR600888-3"/>
    </source>
</evidence>
<dbReference type="EMBL" id="FUWU01000037">
    <property type="protein sequence ID" value="SJZ94436.1"/>
    <property type="molecule type" value="Genomic_DNA"/>
</dbReference>
<comment type="catalytic activity">
    <reaction evidence="1 7">
        <text>dTDP-4-dehydro-6-deoxy-alpha-D-glucose = dTDP-4-dehydro-beta-L-rhamnose</text>
        <dbReference type="Rhea" id="RHEA:16969"/>
        <dbReference type="ChEBI" id="CHEBI:57649"/>
        <dbReference type="ChEBI" id="CHEBI:62830"/>
        <dbReference type="EC" id="5.1.3.13"/>
    </reaction>
</comment>
<sequence length="185" mass="21005">MSKFNFISTDIEDVKIIEPTVFGDARGYFMETYSEKEFSENGIAVQFVQDNESRSRKGVLRGLHFQKRNPQGKLVRVIEGEVFDVAVDLRKSSATFGKWVGVTLSAENKKQFYIPEGFAHGFVVLSETAAFVYKCTRLYAPGDEGGLMWNDPQIGIEWPVGKDFVPILSEKDMKNPSLEQLDWTF</sequence>
<evidence type="ECO:0000256" key="5">
    <source>
        <dbReference type="PIRSR" id="PIRSR600888-1"/>
    </source>
</evidence>
<reference evidence="8" key="2">
    <citation type="submission" date="2016-11" db="EMBL/GenBank/DDBJ databases">
        <authorList>
            <person name="Jaros S."/>
            <person name="Januszkiewicz K."/>
            <person name="Wedrychowicz H."/>
        </authorList>
    </citation>
    <scope>NUCLEOTIDE SEQUENCE [LARGE SCALE GENOMIC DNA]</scope>
    <source>
        <strain evidence="8">UWOS</strain>
    </source>
</reference>
<accession>A0A1M6V0P1</accession>
<protein>
    <recommendedName>
        <fullName evidence="4 7">dTDP-4-dehydrorhamnose 3,5-epimerase</fullName>
        <ecNumber evidence="3 7">5.1.3.13</ecNumber>
    </recommendedName>
    <alternativeName>
        <fullName evidence="7">Thymidine diphospho-4-keto-rhamnose 3,5-epimerase</fullName>
    </alternativeName>
</protein>
<proteinExistence type="inferred from homology"/>
<evidence type="ECO:0000256" key="1">
    <source>
        <dbReference type="ARBA" id="ARBA00001298"/>
    </source>
</evidence>
<dbReference type="AlphaFoldDB" id="A0A1M6V0P1"/>
<evidence type="ECO:0000313" key="8">
    <source>
        <dbReference type="EMBL" id="SHK75062.1"/>
    </source>
</evidence>
<dbReference type="GO" id="GO:0019305">
    <property type="term" value="P:dTDP-rhamnose biosynthetic process"/>
    <property type="evidence" value="ECO:0007669"/>
    <property type="project" value="UniProtKB-UniRule"/>
</dbReference>
<keyword evidence="10" id="KW-1185">Reference proteome</keyword>
<keyword evidence="7" id="KW-0413">Isomerase</keyword>
<dbReference type="GO" id="GO:0000271">
    <property type="term" value="P:polysaccharide biosynthetic process"/>
    <property type="evidence" value="ECO:0007669"/>
    <property type="project" value="TreeGrafter"/>
</dbReference>
<dbReference type="EC" id="5.1.3.13" evidence="3 7"/>
<feature type="active site" description="Proton acceptor" evidence="5">
    <location>
        <position position="64"/>
    </location>
</feature>
<comment type="function">
    <text evidence="2 7">Catalyzes the epimerization of the C3' and C5'positions of dTDP-6-deoxy-D-xylo-4-hexulose, forming dTDP-6-deoxy-L-lyxo-4-hexulose.</text>
</comment>
<feature type="site" description="Participates in a stacking interaction with the thymidine ring of dTDP-4-oxo-6-deoxyglucose" evidence="6">
    <location>
        <position position="139"/>
    </location>
</feature>
<dbReference type="RefSeq" id="WP_073304542.1">
    <property type="nucleotide sequence ID" value="NZ_FRAW01000016.1"/>
</dbReference>
<dbReference type="PANTHER" id="PTHR21047:SF2">
    <property type="entry name" value="THYMIDINE DIPHOSPHO-4-KETO-RHAMNOSE 3,5-EPIMERASE"/>
    <property type="match status" value="1"/>
</dbReference>
<comment type="pathway">
    <text evidence="7">Carbohydrate biosynthesis; dTDP-L-rhamnose biosynthesis.</text>
</comment>
<feature type="active site" description="Proton donor" evidence="5">
    <location>
        <position position="133"/>
    </location>
</feature>
<evidence type="ECO:0000256" key="4">
    <source>
        <dbReference type="ARBA" id="ARBA00019595"/>
    </source>
</evidence>
<reference evidence="9 11" key="3">
    <citation type="submission" date="2017-02" db="EMBL/GenBank/DDBJ databases">
        <authorList>
            <person name="Peterson S.W."/>
        </authorList>
    </citation>
    <scope>NUCLEOTIDE SEQUENCE [LARGE SCALE GENOMIC DNA]</scope>
    <source>
        <strain evidence="9 11">ATCC 43854</strain>
    </source>
</reference>
<comment type="subunit">
    <text evidence="7">Homodimer.</text>
</comment>
<evidence type="ECO:0000313" key="11">
    <source>
        <dbReference type="Proteomes" id="UP000190449"/>
    </source>
</evidence>
<dbReference type="InterPro" id="IPR000888">
    <property type="entry name" value="RmlC-like"/>
</dbReference>
<dbReference type="EMBL" id="FRAW01000016">
    <property type="protein sequence ID" value="SHK75062.1"/>
    <property type="molecule type" value="Genomic_DNA"/>
</dbReference>
<dbReference type="Gene3D" id="2.60.120.10">
    <property type="entry name" value="Jelly Rolls"/>
    <property type="match status" value="1"/>
</dbReference>
<dbReference type="SUPFAM" id="SSF51182">
    <property type="entry name" value="RmlC-like cupins"/>
    <property type="match status" value="1"/>
</dbReference>
<dbReference type="Proteomes" id="UP000184275">
    <property type="component" value="Unassembled WGS sequence"/>
</dbReference>
<evidence type="ECO:0000256" key="3">
    <source>
        <dbReference type="ARBA" id="ARBA00012098"/>
    </source>
</evidence>
<comment type="similarity">
    <text evidence="7">Belongs to the dTDP-4-dehydrorhamnose 3,5-epimerase family.</text>
</comment>
<name>A0A1M6V0P1_9BACT</name>